<dbReference type="RefSeq" id="WP_099307914.1">
    <property type="nucleotide sequence ID" value="NZ_PDVP01000015.1"/>
</dbReference>
<sequence>MPAIGRVTRQADGTFKGQLSTLSIRANILFLPKRKSAENQPDFQIMAGDIEIGAAWWRTAISSGNEYLSISFAVPEFGNRTLYANLGRPAGSDSEDDFVIIWNPQD</sequence>
<reference evidence="1 2" key="1">
    <citation type="submission" date="2017-10" db="EMBL/GenBank/DDBJ databases">
        <title>Sedimentibacterium mangrovi gen. nov., sp. nov., a novel member of family Phyllobacteriacea isolated from mangrove sediment.</title>
        <authorList>
            <person name="Liao H."/>
            <person name="Tian Y."/>
        </authorList>
    </citation>
    <scope>NUCLEOTIDE SEQUENCE [LARGE SCALE GENOMIC DNA]</scope>
    <source>
        <strain evidence="1 2">X9-2-2</strain>
    </source>
</reference>
<name>A0A2G1QIW7_9HYPH</name>
<evidence type="ECO:0008006" key="3">
    <source>
        <dbReference type="Google" id="ProtNLM"/>
    </source>
</evidence>
<gene>
    <name evidence="1" type="ORF">CSC94_18745</name>
</gene>
<comment type="caution">
    <text evidence="1">The sequence shown here is derived from an EMBL/GenBank/DDBJ whole genome shotgun (WGS) entry which is preliminary data.</text>
</comment>
<dbReference type="Proteomes" id="UP000221168">
    <property type="component" value="Unassembled WGS sequence"/>
</dbReference>
<evidence type="ECO:0000313" key="2">
    <source>
        <dbReference type="Proteomes" id="UP000221168"/>
    </source>
</evidence>
<organism evidence="1 2">
    <name type="scientific">Zhengella mangrovi</name>
    <dbReference type="NCBI Taxonomy" id="1982044"/>
    <lineage>
        <taxon>Bacteria</taxon>
        <taxon>Pseudomonadati</taxon>
        <taxon>Pseudomonadota</taxon>
        <taxon>Alphaproteobacteria</taxon>
        <taxon>Hyphomicrobiales</taxon>
        <taxon>Notoacmeibacteraceae</taxon>
        <taxon>Zhengella</taxon>
    </lineage>
</organism>
<dbReference type="Pfam" id="PF05284">
    <property type="entry name" value="DUF736"/>
    <property type="match status" value="1"/>
</dbReference>
<proteinExistence type="predicted"/>
<dbReference type="AlphaFoldDB" id="A0A2G1QIW7"/>
<dbReference type="EMBL" id="PDVP01000015">
    <property type="protein sequence ID" value="PHP65400.1"/>
    <property type="molecule type" value="Genomic_DNA"/>
</dbReference>
<protein>
    <recommendedName>
        <fullName evidence="3">DUF736 domain-containing protein</fullName>
    </recommendedName>
</protein>
<dbReference type="InterPro" id="IPR007948">
    <property type="entry name" value="DUF736"/>
</dbReference>
<accession>A0A2G1QIW7</accession>
<evidence type="ECO:0000313" key="1">
    <source>
        <dbReference type="EMBL" id="PHP65400.1"/>
    </source>
</evidence>
<dbReference type="OrthoDB" id="9800788at2"/>
<keyword evidence="2" id="KW-1185">Reference proteome</keyword>